<dbReference type="Pfam" id="PF19610">
    <property type="entry name" value="DUF6115"/>
    <property type="match status" value="1"/>
</dbReference>
<sequence length="177" mass="20110">MIVSIVVLFILQILAFFFIVLLQVKIARFNQLEEKQNRLMRDMDTTISAYLLQMREENDRFIAQLTATKPSGPVVVKAESSVDFVEATEVPLPKVEVKKPRVVMPKKTVAKAYQQQETHTTPKVEEAVVQKEQESSSAPTLVQQAISLQEQGLTIEEIAKRLQKGKTEIELLLKFRA</sequence>
<gene>
    <name evidence="2" type="ORF">K8V30_08375</name>
</gene>
<organism evidence="2 3">
    <name type="scientific">Metalysinibacillus jejuensis</name>
    <dbReference type="NCBI Taxonomy" id="914327"/>
    <lineage>
        <taxon>Bacteria</taxon>
        <taxon>Bacillati</taxon>
        <taxon>Bacillota</taxon>
        <taxon>Bacilli</taxon>
        <taxon>Bacillales</taxon>
        <taxon>Caryophanaceae</taxon>
        <taxon>Metalysinibacillus</taxon>
    </lineage>
</organism>
<dbReference type="OrthoDB" id="1708317at2"/>
<keyword evidence="1" id="KW-1133">Transmembrane helix</keyword>
<dbReference type="EMBL" id="DYTV01000108">
    <property type="protein sequence ID" value="HJH11678.1"/>
    <property type="molecule type" value="Genomic_DNA"/>
</dbReference>
<dbReference type="AlphaFoldDB" id="A0A921NDI1"/>
<evidence type="ECO:0008006" key="4">
    <source>
        <dbReference type="Google" id="ProtNLM"/>
    </source>
</evidence>
<keyword evidence="1" id="KW-0472">Membrane</keyword>
<proteinExistence type="predicted"/>
<feature type="transmembrane region" description="Helical" evidence="1">
    <location>
        <begin position="6"/>
        <end position="24"/>
    </location>
</feature>
<accession>A0A921NDI1</accession>
<evidence type="ECO:0000313" key="2">
    <source>
        <dbReference type="EMBL" id="HJH11678.1"/>
    </source>
</evidence>
<reference evidence="2" key="1">
    <citation type="journal article" date="2021" name="PeerJ">
        <title>Extensive microbial diversity within the chicken gut microbiome revealed by metagenomics and culture.</title>
        <authorList>
            <person name="Gilroy R."/>
            <person name="Ravi A."/>
            <person name="Getino M."/>
            <person name="Pursley I."/>
            <person name="Horton D.L."/>
            <person name="Alikhan N.F."/>
            <person name="Baker D."/>
            <person name="Gharbi K."/>
            <person name="Hall N."/>
            <person name="Watson M."/>
            <person name="Adriaenssens E.M."/>
            <person name="Foster-Nyarko E."/>
            <person name="Jarju S."/>
            <person name="Secka A."/>
            <person name="Antonio M."/>
            <person name="Oren A."/>
            <person name="Chaudhuri R.R."/>
            <person name="La Ragione R."/>
            <person name="Hildebrand F."/>
            <person name="Pallen M.J."/>
        </authorList>
    </citation>
    <scope>NUCLEOTIDE SEQUENCE</scope>
    <source>
        <strain evidence="2">CHK160-4876</strain>
    </source>
</reference>
<protein>
    <recommendedName>
        <fullName evidence="4">Coupling factor for flagellin transcription and translation</fullName>
    </recommendedName>
</protein>
<evidence type="ECO:0000313" key="3">
    <source>
        <dbReference type="Proteomes" id="UP000700212"/>
    </source>
</evidence>
<dbReference type="RefSeq" id="WP_108305821.1">
    <property type="nucleotide sequence ID" value="NZ_QAFW01000001.1"/>
</dbReference>
<evidence type="ECO:0000256" key="1">
    <source>
        <dbReference type="SAM" id="Phobius"/>
    </source>
</evidence>
<keyword evidence="1" id="KW-0812">Transmembrane</keyword>
<comment type="caution">
    <text evidence="2">The sequence shown here is derived from an EMBL/GenBank/DDBJ whole genome shotgun (WGS) entry which is preliminary data.</text>
</comment>
<dbReference type="InterPro" id="IPR046118">
    <property type="entry name" value="DUF6115"/>
</dbReference>
<name>A0A921NDI1_9BACL</name>
<reference evidence="2" key="2">
    <citation type="submission" date="2021-09" db="EMBL/GenBank/DDBJ databases">
        <authorList>
            <person name="Gilroy R."/>
        </authorList>
    </citation>
    <scope>NUCLEOTIDE SEQUENCE</scope>
    <source>
        <strain evidence="2">CHK160-4876</strain>
    </source>
</reference>
<dbReference type="Proteomes" id="UP000700212">
    <property type="component" value="Unassembled WGS sequence"/>
</dbReference>